<dbReference type="PANTHER" id="PTHR12801:SF115">
    <property type="entry name" value="FI18136P1-RELATED"/>
    <property type="match status" value="1"/>
</dbReference>
<dbReference type="SUPFAM" id="SSF53098">
    <property type="entry name" value="Ribonuclease H-like"/>
    <property type="match status" value="1"/>
</dbReference>
<feature type="non-terminal residue" evidence="8">
    <location>
        <position position="397"/>
    </location>
</feature>
<dbReference type="GO" id="GO:0005634">
    <property type="term" value="C:nucleus"/>
    <property type="evidence" value="ECO:0007669"/>
    <property type="project" value="UniProtKB-SubCell"/>
</dbReference>
<evidence type="ECO:0000313" key="9">
    <source>
        <dbReference type="Proteomes" id="UP000054359"/>
    </source>
</evidence>
<evidence type="ECO:0000256" key="1">
    <source>
        <dbReference type="ARBA" id="ARBA00004123"/>
    </source>
</evidence>
<proteinExistence type="inferred from homology"/>
<dbReference type="CDD" id="cd06145">
    <property type="entry name" value="REX1_like"/>
    <property type="match status" value="1"/>
</dbReference>
<dbReference type="Gene3D" id="3.30.420.10">
    <property type="entry name" value="Ribonuclease H-like superfamily/Ribonuclease H"/>
    <property type="match status" value="1"/>
</dbReference>
<dbReference type="InterPro" id="IPR034922">
    <property type="entry name" value="REX1-like_exo"/>
</dbReference>
<dbReference type="InterPro" id="IPR013520">
    <property type="entry name" value="Ribonucl_H"/>
</dbReference>
<accession>A0A087TG92</accession>
<sequence length="397" mass="45225">MKAIENKWWAPLGIEQLHKQIQDHKLSYEEMQENGFPVGDRNNPGKVILTANPIFADSLNPQKQICRCGKELSLLEEGWYLDEDGCKYHPGKRNFIVGQNKVSYSCCKRDLSSEGCTHSKYHVSFLRPFQDVHFVQTECKINSRRDALTNVFALDCEMAFTTKGMEVVRVTLVNVYGIVVYDSYVKPEHQILDYNTAYSGVNRNNLDGVDTTLQRVQSFLLNLLNKDSILVGHGLANDLLGLNLIHESVVDTSCLFPHDRGFPYKHSLKHLAAIHLGKSIQVSWRGHNSIEDAKTCMELLLWKIYSKMPFVIMPWSLCPQNIMPMKYSISAQNTLFLNSFQIGAFYKILLTQLKGRNSVPPLLFSSYTAMMKSVPMVPPFYVPSFLPPIFAYNNAKK</sequence>
<evidence type="ECO:0000256" key="4">
    <source>
        <dbReference type="ARBA" id="ARBA00022801"/>
    </source>
</evidence>
<name>A0A087TG92_STEMI</name>
<dbReference type="InterPro" id="IPR036397">
    <property type="entry name" value="RNaseH_sf"/>
</dbReference>
<dbReference type="EMBL" id="KK115079">
    <property type="protein sequence ID" value="KFM64131.1"/>
    <property type="molecule type" value="Genomic_DNA"/>
</dbReference>
<dbReference type="SMART" id="SM00479">
    <property type="entry name" value="EXOIII"/>
    <property type="match status" value="1"/>
</dbReference>
<dbReference type="GO" id="GO:0003676">
    <property type="term" value="F:nucleic acid binding"/>
    <property type="evidence" value="ECO:0007669"/>
    <property type="project" value="InterPro"/>
</dbReference>
<dbReference type="OrthoDB" id="6482108at2759"/>
<keyword evidence="5 8" id="KW-0269">Exonuclease</keyword>
<keyword evidence="3" id="KW-0540">Nuclease</keyword>
<dbReference type="InterPro" id="IPR012337">
    <property type="entry name" value="RNaseH-like_sf"/>
</dbReference>
<dbReference type="GO" id="GO:0004527">
    <property type="term" value="F:exonuclease activity"/>
    <property type="evidence" value="ECO:0007669"/>
    <property type="project" value="UniProtKB-KW"/>
</dbReference>
<gene>
    <name evidence="8" type="ORF">X975_00674</name>
</gene>
<dbReference type="AlphaFoldDB" id="A0A087TG92"/>
<keyword evidence="6" id="KW-0539">Nucleus</keyword>
<evidence type="ECO:0000256" key="6">
    <source>
        <dbReference type="ARBA" id="ARBA00023242"/>
    </source>
</evidence>
<organism evidence="8 9">
    <name type="scientific">Stegodyphus mimosarum</name>
    <name type="common">African social velvet spider</name>
    <dbReference type="NCBI Taxonomy" id="407821"/>
    <lineage>
        <taxon>Eukaryota</taxon>
        <taxon>Metazoa</taxon>
        <taxon>Ecdysozoa</taxon>
        <taxon>Arthropoda</taxon>
        <taxon>Chelicerata</taxon>
        <taxon>Arachnida</taxon>
        <taxon>Araneae</taxon>
        <taxon>Araneomorphae</taxon>
        <taxon>Entelegynae</taxon>
        <taxon>Eresoidea</taxon>
        <taxon>Eresidae</taxon>
        <taxon>Stegodyphus</taxon>
    </lineage>
</organism>
<keyword evidence="9" id="KW-1185">Reference proteome</keyword>
<dbReference type="PANTHER" id="PTHR12801">
    <property type="entry name" value="RNA EXONUCLEASE REXO1 / RECO3 FAMILY MEMBER-RELATED"/>
    <property type="match status" value="1"/>
</dbReference>
<comment type="similarity">
    <text evidence="2">Belongs to the REXO1/REXO3 family.</text>
</comment>
<dbReference type="GO" id="GO:0010629">
    <property type="term" value="P:negative regulation of gene expression"/>
    <property type="evidence" value="ECO:0007669"/>
    <property type="project" value="UniProtKB-ARBA"/>
</dbReference>
<comment type="subcellular location">
    <subcellularLocation>
        <location evidence="1">Nucleus</location>
    </subcellularLocation>
</comment>
<dbReference type="STRING" id="407821.A0A087TG92"/>
<keyword evidence="4" id="KW-0378">Hydrolase</keyword>
<evidence type="ECO:0000256" key="5">
    <source>
        <dbReference type="ARBA" id="ARBA00022839"/>
    </source>
</evidence>
<protein>
    <submittedName>
        <fullName evidence="8">Exonuclease GOR</fullName>
    </submittedName>
</protein>
<evidence type="ECO:0000256" key="2">
    <source>
        <dbReference type="ARBA" id="ARBA00006357"/>
    </source>
</evidence>
<reference evidence="8 9" key="1">
    <citation type="submission" date="2013-11" db="EMBL/GenBank/DDBJ databases">
        <title>Genome sequencing of Stegodyphus mimosarum.</title>
        <authorList>
            <person name="Bechsgaard J."/>
        </authorList>
    </citation>
    <scope>NUCLEOTIDE SEQUENCE [LARGE SCALE GENOMIC DNA]</scope>
</reference>
<dbReference type="OMA" id="FKITHEP"/>
<evidence type="ECO:0000259" key="7">
    <source>
        <dbReference type="SMART" id="SM00479"/>
    </source>
</evidence>
<dbReference type="Proteomes" id="UP000054359">
    <property type="component" value="Unassembled WGS sequence"/>
</dbReference>
<dbReference type="Pfam" id="PF00929">
    <property type="entry name" value="RNase_T"/>
    <property type="match status" value="1"/>
</dbReference>
<evidence type="ECO:0000256" key="3">
    <source>
        <dbReference type="ARBA" id="ARBA00022722"/>
    </source>
</evidence>
<feature type="domain" description="Exonuclease" evidence="7">
    <location>
        <begin position="150"/>
        <end position="309"/>
    </location>
</feature>
<dbReference type="InterPro" id="IPR047021">
    <property type="entry name" value="REXO1/3/4-like"/>
</dbReference>
<evidence type="ECO:0000313" key="8">
    <source>
        <dbReference type="EMBL" id="KFM64131.1"/>
    </source>
</evidence>
<dbReference type="FunFam" id="3.30.420.10:FF:000031">
    <property type="entry name" value="RNA exonuclease 1"/>
    <property type="match status" value="1"/>
</dbReference>